<protein>
    <recommendedName>
        <fullName evidence="3">Core-binding (CB) domain-containing protein</fullName>
    </recommendedName>
</protein>
<name>A0ABD5MEW7_9EURY</name>
<keyword evidence="2" id="KW-1185">Reference proteome</keyword>
<proteinExistence type="predicted"/>
<gene>
    <name evidence="1" type="ORF">OS889_15800</name>
</gene>
<evidence type="ECO:0008006" key="3">
    <source>
        <dbReference type="Google" id="ProtNLM"/>
    </source>
</evidence>
<dbReference type="RefSeq" id="WP_372391474.1">
    <property type="nucleotide sequence ID" value="NZ_JBGNYA010000001.1"/>
</dbReference>
<dbReference type="Proteomes" id="UP001570511">
    <property type="component" value="Unassembled WGS sequence"/>
</dbReference>
<evidence type="ECO:0000313" key="2">
    <source>
        <dbReference type="Proteomes" id="UP001570511"/>
    </source>
</evidence>
<sequence>MTRTGIADPSEYLGIYKSIDDVPDMYSLSRLSVGYSDQDLWAEFIESRSHLSEATIKYTYGRLERLWKPFCEKRGINPAFPDPDDVEDFFAQQLAERSIQTVYDSRFVPLFKFFEWLLHHTEYPHRYNPVVMAAVSGEAGFRLWEKRLEECGVEK</sequence>
<evidence type="ECO:0000313" key="1">
    <source>
        <dbReference type="EMBL" id="MFA1612460.1"/>
    </source>
</evidence>
<dbReference type="EMBL" id="JBGNYA010000001">
    <property type="protein sequence ID" value="MFA1612460.1"/>
    <property type="molecule type" value="Genomic_DNA"/>
</dbReference>
<comment type="caution">
    <text evidence="1">The sequence shown here is derived from an EMBL/GenBank/DDBJ whole genome shotgun (WGS) entry which is preliminary data.</text>
</comment>
<dbReference type="AlphaFoldDB" id="A0ABD5MEW7"/>
<reference evidence="1 2" key="1">
    <citation type="submission" date="2024-08" db="EMBL/GenBank/DDBJ databases">
        <title>Halobellus sp. MBLA0158 whole genome sequence.</title>
        <authorList>
            <person name="Hwang C.Y."/>
            <person name="Cho E.-S."/>
            <person name="Seo M.-J."/>
        </authorList>
    </citation>
    <scope>NUCLEOTIDE SEQUENCE [LARGE SCALE GENOMIC DNA]</scope>
    <source>
        <strain evidence="1 2">MBLA0158</strain>
    </source>
</reference>
<organism evidence="1 2">
    <name type="scientific">Halobellus rubicundus</name>
    <dbReference type="NCBI Taxonomy" id="2996466"/>
    <lineage>
        <taxon>Archaea</taxon>
        <taxon>Methanobacteriati</taxon>
        <taxon>Methanobacteriota</taxon>
        <taxon>Stenosarchaea group</taxon>
        <taxon>Halobacteria</taxon>
        <taxon>Halobacteriales</taxon>
        <taxon>Haloferacaceae</taxon>
        <taxon>Halobellus</taxon>
    </lineage>
</organism>
<accession>A0ABD5MEW7</accession>